<comment type="caution">
    <text evidence="2">The sequence shown here is derived from an EMBL/GenBank/DDBJ whole genome shotgun (WGS) entry which is preliminary data.</text>
</comment>
<dbReference type="AlphaFoldDB" id="A0A9P5TFY8"/>
<accession>A0A9P5TFY8</accession>
<gene>
    <name evidence="2" type="ORF">CPB84DRAFT_1752493</name>
</gene>
<keyword evidence="3" id="KW-1185">Reference proteome</keyword>
<reference evidence="2" key="1">
    <citation type="submission" date="2020-11" db="EMBL/GenBank/DDBJ databases">
        <authorList>
            <consortium name="DOE Joint Genome Institute"/>
            <person name="Ahrendt S."/>
            <person name="Riley R."/>
            <person name="Andreopoulos W."/>
            <person name="LaButti K."/>
            <person name="Pangilinan J."/>
            <person name="Ruiz-duenas F.J."/>
            <person name="Barrasa J.M."/>
            <person name="Sanchez-Garcia M."/>
            <person name="Camarero S."/>
            <person name="Miyauchi S."/>
            <person name="Serrano A."/>
            <person name="Linde D."/>
            <person name="Babiker R."/>
            <person name="Drula E."/>
            <person name="Ayuso-Fernandez I."/>
            <person name="Pacheco R."/>
            <person name="Padilla G."/>
            <person name="Ferreira P."/>
            <person name="Barriuso J."/>
            <person name="Kellner H."/>
            <person name="Castanera R."/>
            <person name="Alfaro M."/>
            <person name="Ramirez L."/>
            <person name="Pisabarro A.G."/>
            <person name="Kuo A."/>
            <person name="Tritt A."/>
            <person name="Lipzen A."/>
            <person name="He G."/>
            <person name="Yan M."/>
            <person name="Ng V."/>
            <person name="Cullen D."/>
            <person name="Martin F."/>
            <person name="Rosso M.-N."/>
            <person name="Henrissat B."/>
            <person name="Hibbett D."/>
            <person name="Martinez A.T."/>
            <person name="Grigoriev I.V."/>
        </authorList>
    </citation>
    <scope>NUCLEOTIDE SEQUENCE</scope>
    <source>
        <strain evidence="2">AH 44721</strain>
    </source>
</reference>
<dbReference type="Proteomes" id="UP000724874">
    <property type="component" value="Unassembled WGS sequence"/>
</dbReference>
<proteinExistence type="predicted"/>
<evidence type="ECO:0000313" key="3">
    <source>
        <dbReference type="Proteomes" id="UP000724874"/>
    </source>
</evidence>
<sequence length="367" mass="41549">MCYSDLPKSRTRSISYLNARSGPTPIEISTHTRGGLHWSISYSSRIWLGKNEAPEAMDKRLAELKTMIKQLKAFARSPRHVAVIRECVLSYSIRLATRANKAASDKGRKAYTPFVDAFVECLPLFANLKKVDVAEFMLKMDKKILAALASHPSLEEVSLSTVRFGVHLLKPRIKLKRLSISNSDWKDCNPNSSSKYLDMFSGEKLESLSASTTVYAPKFFGHWLGKRWTFLFQDDREDPWDTKLDNMEQLKQKIVGALDLDSCTSYTAHFRTNYMTFLHWIAHKKLQLPSGIKGLFLVDISLSGFLFYSSDSDASDSSSSDGSNGSDDSDNLNSSNNLDALLLSNNDESFFRHLEKKLKFKKNFIHT</sequence>
<evidence type="ECO:0000313" key="2">
    <source>
        <dbReference type="EMBL" id="KAF8876126.1"/>
    </source>
</evidence>
<dbReference type="EMBL" id="JADNYJ010000186">
    <property type="protein sequence ID" value="KAF8876126.1"/>
    <property type="molecule type" value="Genomic_DNA"/>
</dbReference>
<name>A0A9P5TFY8_GYMJU</name>
<evidence type="ECO:0000256" key="1">
    <source>
        <dbReference type="SAM" id="MobiDB-lite"/>
    </source>
</evidence>
<organism evidence="2 3">
    <name type="scientific">Gymnopilus junonius</name>
    <name type="common">Spectacular rustgill mushroom</name>
    <name type="synonym">Gymnopilus spectabilis subsp. junonius</name>
    <dbReference type="NCBI Taxonomy" id="109634"/>
    <lineage>
        <taxon>Eukaryota</taxon>
        <taxon>Fungi</taxon>
        <taxon>Dikarya</taxon>
        <taxon>Basidiomycota</taxon>
        <taxon>Agaricomycotina</taxon>
        <taxon>Agaricomycetes</taxon>
        <taxon>Agaricomycetidae</taxon>
        <taxon>Agaricales</taxon>
        <taxon>Agaricineae</taxon>
        <taxon>Hymenogastraceae</taxon>
        <taxon>Gymnopilus</taxon>
    </lineage>
</organism>
<feature type="region of interest" description="Disordered" evidence="1">
    <location>
        <begin position="312"/>
        <end position="332"/>
    </location>
</feature>
<protein>
    <submittedName>
        <fullName evidence="2">Uncharacterized protein</fullName>
    </submittedName>
</protein>